<dbReference type="EMBL" id="HBIR01041191">
    <property type="protein sequence ID" value="CAE0573794.1"/>
    <property type="molecule type" value="Transcribed_RNA"/>
</dbReference>
<protein>
    <submittedName>
        <fullName evidence="3">Uncharacterized protein</fullName>
    </submittedName>
</protein>
<proteinExistence type="predicted"/>
<organism evidence="3">
    <name type="scientific">Emiliania huxleyi</name>
    <name type="common">Coccolithophore</name>
    <name type="synonym">Pontosphaera huxleyi</name>
    <dbReference type="NCBI Taxonomy" id="2903"/>
    <lineage>
        <taxon>Eukaryota</taxon>
        <taxon>Haptista</taxon>
        <taxon>Haptophyta</taxon>
        <taxon>Prymnesiophyceae</taxon>
        <taxon>Isochrysidales</taxon>
        <taxon>Noelaerhabdaceae</taxon>
        <taxon>Emiliania</taxon>
    </lineage>
</organism>
<evidence type="ECO:0000313" key="2">
    <source>
        <dbReference type="EMBL" id="CAE0573789.1"/>
    </source>
</evidence>
<evidence type="ECO:0000313" key="1">
    <source>
        <dbReference type="EMBL" id="CAE0573782.1"/>
    </source>
</evidence>
<accession>A0A6V2U0K3</accession>
<evidence type="ECO:0000313" key="4">
    <source>
        <dbReference type="EMBL" id="CAE0573798.1"/>
    </source>
</evidence>
<dbReference type="AlphaFoldDB" id="A0A6V2U0K3"/>
<sequence length="128" mass="13687">MRAMGLRSYYGGSLFAAPSFEPALGAYVRCVKLWAVPSRTIYPGSSSVFFARASDPWRLVAAVTGRQLLRPLLAAGAGRGRSDGNGLLDGEARTPPSAALRLGFLARGPSREGESREWPHVEALIIIS</sequence>
<evidence type="ECO:0000313" key="3">
    <source>
        <dbReference type="EMBL" id="CAE0573794.1"/>
    </source>
</evidence>
<dbReference type="EMBL" id="HBIR01041188">
    <property type="protein sequence ID" value="CAE0573789.1"/>
    <property type="molecule type" value="Transcribed_RNA"/>
</dbReference>
<dbReference type="EMBL" id="HBIR01041183">
    <property type="protein sequence ID" value="CAE0573782.1"/>
    <property type="molecule type" value="Transcribed_RNA"/>
</dbReference>
<reference evidence="3" key="1">
    <citation type="submission" date="2021-01" db="EMBL/GenBank/DDBJ databases">
        <authorList>
            <person name="Corre E."/>
            <person name="Pelletier E."/>
            <person name="Niang G."/>
            <person name="Scheremetjew M."/>
            <person name="Finn R."/>
            <person name="Kale V."/>
            <person name="Holt S."/>
            <person name="Cochrane G."/>
            <person name="Meng A."/>
            <person name="Brown T."/>
            <person name="Cohen L."/>
        </authorList>
    </citation>
    <scope>NUCLEOTIDE SEQUENCE</scope>
    <source>
        <strain evidence="3">379</strain>
    </source>
</reference>
<name>A0A6V2U0K3_EMIHU</name>
<dbReference type="EMBL" id="HBIR01041194">
    <property type="protein sequence ID" value="CAE0573798.1"/>
    <property type="molecule type" value="Transcribed_RNA"/>
</dbReference>
<gene>
    <name evidence="1" type="ORF">EHUX00137_LOCUS32162</name>
    <name evidence="2" type="ORF">EHUX00137_LOCUS32166</name>
    <name evidence="3" type="ORF">EHUX00137_LOCUS32169</name>
    <name evidence="4" type="ORF">EHUX00137_LOCUS32171</name>
</gene>